<dbReference type="InterPro" id="IPR037914">
    <property type="entry name" value="SpoVT-AbrB_sf"/>
</dbReference>
<evidence type="ECO:0000313" key="2">
    <source>
        <dbReference type="EMBL" id="BFH72995.1"/>
    </source>
</evidence>
<dbReference type="Gene3D" id="2.10.260.10">
    <property type="match status" value="1"/>
</dbReference>
<accession>A0AAT9GPX7</accession>
<dbReference type="PROSITE" id="PS51740">
    <property type="entry name" value="SPOVT_ABRB"/>
    <property type="match status" value="1"/>
</dbReference>
<dbReference type="SMART" id="SM00966">
    <property type="entry name" value="SpoVT_AbrB"/>
    <property type="match status" value="1"/>
</dbReference>
<feature type="domain" description="SpoVT-AbrB" evidence="1">
    <location>
        <begin position="11"/>
        <end position="53"/>
    </location>
</feature>
<dbReference type="KEGG" id="sjv:SJAV_09390"/>
<name>A0AAT9GPX7_9CREN</name>
<dbReference type="SUPFAM" id="SSF89447">
    <property type="entry name" value="AbrB/MazE/MraZ-like"/>
    <property type="match status" value="1"/>
</dbReference>
<dbReference type="EMBL" id="AP031322">
    <property type="protein sequence ID" value="BFH72995.1"/>
    <property type="molecule type" value="Genomic_DNA"/>
</dbReference>
<evidence type="ECO:0000259" key="1">
    <source>
        <dbReference type="PROSITE" id="PS51740"/>
    </source>
</evidence>
<protein>
    <recommendedName>
        <fullName evidence="1">SpoVT-AbrB domain-containing protein</fullName>
    </recommendedName>
</protein>
<dbReference type="GO" id="GO:0003677">
    <property type="term" value="F:DNA binding"/>
    <property type="evidence" value="ECO:0007669"/>
    <property type="project" value="InterPro"/>
</dbReference>
<sequence>MWVSRWVYMNEKIVTLDERGRIILPKEIREKVNARKLKVKLVKESILLQPVDDAVDRFYGIFKGKVEKDVDEIFNEAVEERINEKVLRR</sequence>
<dbReference type="InterPro" id="IPR007159">
    <property type="entry name" value="SpoVT-AbrB_dom"/>
</dbReference>
<organism evidence="2">
    <name type="scientific">Sulfurisphaera javensis</name>
    <dbReference type="NCBI Taxonomy" id="2049879"/>
    <lineage>
        <taxon>Archaea</taxon>
        <taxon>Thermoproteota</taxon>
        <taxon>Thermoprotei</taxon>
        <taxon>Sulfolobales</taxon>
        <taxon>Sulfolobaceae</taxon>
        <taxon>Sulfurisphaera</taxon>
    </lineage>
</organism>
<proteinExistence type="predicted"/>
<gene>
    <name evidence="2" type="ORF">SJAV_09390</name>
</gene>
<reference evidence="2" key="1">
    <citation type="submission" date="2024-03" db="EMBL/GenBank/DDBJ databases">
        <title>Complete genome sequence of Sulfurisphaera javensis strain KD-1.</title>
        <authorList>
            <person name="Sakai H."/>
            <person name="Nur N."/>
            <person name="Suwanto A."/>
            <person name="Kurosawa N."/>
        </authorList>
    </citation>
    <scope>NUCLEOTIDE SEQUENCE</scope>
    <source>
        <strain evidence="2">KD-1</strain>
    </source>
</reference>
<dbReference type="AlphaFoldDB" id="A0AAT9GPX7"/>